<dbReference type="GO" id="GO:0042242">
    <property type="term" value="F:cobyrinic acid a,c-diamide synthase activity"/>
    <property type="evidence" value="ECO:0007669"/>
    <property type="project" value="UniProtKB-UniRule"/>
</dbReference>
<evidence type="ECO:0000256" key="5">
    <source>
        <dbReference type="ARBA" id="ARBA00022741"/>
    </source>
</evidence>
<feature type="active site" description="Nucleophile" evidence="9">
    <location>
        <position position="335"/>
    </location>
</feature>
<feature type="site" description="Increases nucleophilicity of active site Cys" evidence="9">
    <location>
        <position position="438"/>
    </location>
</feature>
<dbReference type="Proteomes" id="UP000197153">
    <property type="component" value="Chromosome 4"/>
</dbReference>
<keyword evidence="7 9" id="KW-0460">Magnesium</keyword>
<dbReference type="Gene3D" id="3.40.50.300">
    <property type="entry name" value="P-loop containing nucleotide triphosphate hydrolases"/>
    <property type="match status" value="1"/>
</dbReference>
<name>A0A248K2W0_9PROT</name>
<dbReference type="SUPFAM" id="SSF52540">
    <property type="entry name" value="P-loop containing nucleoside triphosphate hydrolases"/>
    <property type="match status" value="1"/>
</dbReference>
<keyword evidence="13" id="KW-1185">Reference proteome</keyword>
<dbReference type="NCBIfam" id="NF002204">
    <property type="entry name" value="PRK01077.1"/>
    <property type="match status" value="1"/>
</dbReference>
<dbReference type="AlphaFoldDB" id="A0A248K2W0"/>
<evidence type="ECO:0000256" key="4">
    <source>
        <dbReference type="ARBA" id="ARBA00022598"/>
    </source>
</evidence>
<comment type="pathway">
    <text evidence="9">Cofactor biosynthesis; adenosylcobalamin biosynthesis; cob(II)yrinate a,c-diamide from sirohydrochlorin (anaerobic route): step 10/10.</text>
</comment>
<dbReference type="KEGG" id="nao:Y958_29245"/>
<proteinExistence type="inferred from homology"/>
<dbReference type="PANTHER" id="PTHR43873">
    <property type="entry name" value="COBYRINATE A,C-DIAMIDE SYNTHASE"/>
    <property type="match status" value="1"/>
</dbReference>
<dbReference type="InterPro" id="IPR002586">
    <property type="entry name" value="CobQ/CobB/MinD/ParA_Nub-bd_dom"/>
</dbReference>
<dbReference type="Pfam" id="PF01656">
    <property type="entry name" value="CbiA"/>
    <property type="match status" value="1"/>
</dbReference>
<feature type="domain" description="CobQ/CobB/MinD/ParA nucleotide binding" evidence="10">
    <location>
        <begin position="9"/>
        <end position="195"/>
    </location>
</feature>
<evidence type="ECO:0000256" key="2">
    <source>
        <dbReference type="ARBA" id="ARBA00006205"/>
    </source>
</evidence>
<comment type="miscellaneous">
    <text evidence="9">The a and c carboxylates of cobyrinate are activated for nucleophilic attack via formation of a phosphorylated intermediate by ATP. CbiA catalyzes first the amidation of the c-carboxylate, and then that of the a-carboxylate.</text>
</comment>
<evidence type="ECO:0000259" key="11">
    <source>
        <dbReference type="Pfam" id="PF07685"/>
    </source>
</evidence>
<evidence type="ECO:0000256" key="3">
    <source>
        <dbReference type="ARBA" id="ARBA00022573"/>
    </source>
</evidence>
<evidence type="ECO:0000256" key="7">
    <source>
        <dbReference type="ARBA" id="ARBA00022842"/>
    </source>
</evidence>
<evidence type="ECO:0000256" key="9">
    <source>
        <dbReference type="HAMAP-Rule" id="MF_00027"/>
    </source>
</evidence>
<evidence type="ECO:0000259" key="10">
    <source>
        <dbReference type="Pfam" id="PF01656"/>
    </source>
</evidence>
<comment type="similarity">
    <text evidence="9">Belongs to the CobB/CbiA family.</text>
</comment>
<comment type="similarity">
    <text evidence="2">Belongs to the CobB/CobQ family. CobQ subfamily.</text>
</comment>
<evidence type="ECO:0000256" key="8">
    <source>
        <dbReference type="ARBA" id="ARBA00022962"/>
    </source>
</evidence>
<sequence length="444" mass="45440">MTERVAPGLIIASPASGSGKTTLTLGLLAAFRARGLDVRAAKSGPDYIDPAFHAAACGHPSLNLDSWAMEPALVDGLAAQAANGGELLICEALMGLFDGVARVGAWGNGATADLAARTGWPVVLVMDGRGASQSVAAVVKGFATYRDDVRLVGVVLNNIASPRHRSLIEGAIDALGIPVLGALPRTPGHALPERHLGLVQASETDALAERLSTLGAWVESHVDLDRLAALAVPYAPAVNGSPPAALPSPGQRIALASDAAFSFVYPHVLAGWRAAGAEVLPFSPLADQAPDAGADAVVLPGGYPELHAGRLAAAGTFKAGMQHLATQGASIFGECGGYMTLGEVLVDAEGQAHEMLGLLSVRTSFAKRKLHLGYRLVTTLSDMALGPAGSRFRGHEFHYASVLAPGTDAPLLTAKAADGTDLGPLGSRRGSVAGSFLHLIAREG</sequence>
<dbReference type="InterPro" id="IPR004484">
    <property type="entry name" value="CbiA/CobB_synth"/>
</dbReference>
<dbReference type="PANTHER" id="PTHR43873:SF1">
    <property type="entry name" value="COBYRINATE A,C-DIAMIDE SYNTHASE"/>
    <property type="match status" value="1"/>
</dbReference>
<evidence type="ECO:0000313" key="13">
    <source>
        <dbReference type="Proteomes" id="UP000197153"/>
    </source>
</evidence>
<dbReference type="GO" id="GO:0009236">
    <property type="term" value="P:cobalamin biosynthetic process"/>
    <property type="evidence" value="ECO:0007669"/>
    <property type="project" value="UniProtKB-UniRule"/>
</dbReference>
<keyword evidence="3 9" id="KW-0169">Cobalamin biosynthesis</keyword>
<keyword evidence="4 9" id="KW-0436">Ligase</keyword>
<dbReference type="RefSeq" id="WP_088875451.1">
    <property type="nucleotide sequence ID" value="NZ_CP022113.1"/>
</dbReference>
<dbReference type="EC" id="6.3.5.11" evidence="9"/>
<organism evidence="12 13">
    <name type="scientific">Nitrospirillum viridazoti CBAmc</name>
    <dbReference type="NCBI Taxonomy" id="1441467"/>
    <lineage>
        <taxon>Bacteria</taxon>
        <taxon>Pseudomonadati</taxon>
        <taxon>Pseudomonadota</taxon>
        <taxon>Alphaproteobacteria</taxon>
        <taxon>Rhodospirillales</taxon>
        <taxon>Azospirillaceae</taxon>
        <taxon>Nitrospirillum</taxon>
        <taxon>Nitrospirillum viridazoti</taxon>
    </lineage>
</organism>
<dbReference type="EMBL" id="CP022113">
    <property type="protein sequence ID" value="ASG25061.1"/>
    <property type="molecule type" value="Genomic_DNA"/>
</dbReference>
<protein>
    <recommendedName>
        <fullName evidence="9">Cobyrinate a,c-diamide synthase</fullName>
        <ecNumber evidence="9">6.3.5.11</ecNumber>
    </recommendedName>
    <alternativeName>
        <fullName evidence="9">Cobyrinic acid a,c-diamide synthetase</fullName>
    </alternativeName>
</protein>
<keyword evidence="5 9" id="KW-0547">Nucleotide-binding</keyword>
<evidence type="ECO:0000256" key="6">
    <source>
        <dbReference type="ARBA" id="ARBA00022840"/>
    </source>
</evidence>
<dbReference type="InterPro" id="IPR029062">
    <property type="entry name" value="Class_I_gatase-like"/>
</dbReference>
<feature type="domain" description="CobB/CobQ-like glutamine amidotransferase" evidence="11">
    <location>
        <begin position="252"/>
        <end position="442"/>
    </location>
</feature>
<comment type="catalytic activity">
    <reaction evidence="9">
        <text>cob(II)yrinate + 2 L-glutamine + 2 ATP + 2 H2O = cob(II)yrinate a,c diamide + 2 L-glutamate + 2 ADP + 2 phosphate + 2 H(+)</text>
        <dbReference type="Rhea" id="RHEA:26289"/>
        <dbReference type="ChEBI" id="CHEBI:15377"/>
        <dbReference type="ChEBI" id="CHEBI:15378"/>
        <dbReference type="ChEBI" id="CHEBI:29985"/>
        <dbReference type="ChEBI" id="CHEBI:30616"/>
        <dbReference type="ChEBI" id="CHEBI:43474"/>
        <dbReference type="ChEBI" id="CHEBI:58359"/>
        <dbReference type="ChEBI" id="CHEBI:58537"/>
        <dbReference type="ChEBI" id="CHEBI:58894"/>
        <dbReference type="ChEBI" id="CHEBI:456216"/>
        <dbReference type="EC" id="6.3.5.11"/>
    </reaction>
</comment>
<comment type="domain">
    <text evidence="9">Comprises of two domains. The C-terminal domain contains the binding site for glutamine and catalyzes the hydrolysis of this substrate to glutamate and ammonia. The N-terminal domain is anticipated to bind ATP and cobyrinate and catalyzes the ultimate synthesis of the diamide product. The ammonia produced via the glutaminase domain is probably translocated to the adjacent domain via a molecular tunnel, where it reacts with an activated intermediate.</text>
</comment>
<accession>A0A248K2W0</accession>
<dbReference type="HAMAP" id="MF_00027">
    <property type="entry name" value="CobB_CbiA"/>
    <property type="match status" value="1"/>
</dbReference>
<keyword evidence="8 9" id="KW-0315">Glutamine amidotransferase</keyword>
<dbReference type="SUPFAM" id="SSF52317">
    <property type="entry name" value="Class I glutamine amidotransferase-like"/>
    <property type="match status" value="1"/>
</dbReference>
<dbReference type="GO" id="GO:0005524">
    <property type="term" value="F:ATP binding"/>
    <property type="evidence" value="ECO:0007669"/>
    <property type="project" value="UniProtKB-UniRule"/>
</dbReference>
<dbReference type="UniPathway" id="UPA00148">
    <property type="reaction ID" value="UER00231"/>
</dbReference>
<dbReference type="InterPro" id="IPR027417">
    <property type="entry name" value="P-loop_NTPase"/>
</dbReference>
<dbReference type="NCBIfam" id="TIGR00379">
    <property type="entry name" value="cobB"/>
    <property type="match status" value="1"/>
</dbReference>
<gene>
    <name evidence="9" type="primary">cbiA</name>
    <name evidence="12" type="ORF">Y958_29245</name>
</gene>
<dbReference type="Gene3D" id="3.40.50.880">
    <property type="match status" value="1"/>
</dbReference>
<keyword evidence="6 9" id="KW-0067">ATP-binding</keyword>
<evidence type="ECO:0000313" key="12">
    <source>
        <dbReference type="EMBL" id="ASG25061.1"/>
    </source>
</evidence>
<dbReference type="Pfam" id="PF07685">
    <property type="entry name" value="GATase_3"/>
    <property type="match status" value="1"/>
</dbReference>
<comment type="function">
    <text evidence="9">Catalyzes the ATP-dependent amidation of the two carboxylate groups at positions a and c of cobyrinate, using either L-glutamine or ammonia as the nitrogen source.</text>
</comment>
<reference evidence="12 13" key="1">
    <citation type="submission" date="2017-06" db="EMBL/GenBank/DDBJ databases">
        <title>Complete genome sequence of Nitrospirillum amazonense strain CBAmC, an endophytic nitrogen-fixing and plant growth-promoting bacterium, isolated from sugarcane.</title>
        <authorList>
            <person name="Schwab S."/>
            <person name="dos Santos Teixeira K.R."/>
            <person name="Simoes Araujo J.L."/>
            <person name="Soares Vidal M."/>
            <person name="Borges de Freitas H.R."/>
            <person name="Rivello Crivelaro A.L."/>
            <person name="Bueno de Camargo Nunes A."/>
            <person name="dos Santos C.M."/>
            <person name="Palmeira da Silva Rosa D."/>
            <person name="da Silva Padilha D."/>
            <person name="da Silva E."/>
            <person name="Araujo Terra L."/>
            <person name="Soares Mendes V."/>
            <person name="Farinelli L."/>
            <person name="Magalhaes Cruz L."/>
            <person name="Baldani J.I."/>
        </authorList>
    </citation>
    <scope>NUCLEOTIDE SEQUENCE [LARGE SCALE GENOMIC DNA]</scope>
    <source>
        <strain evidence="12 13">CBAmC</strain>
    </source>
</reference>
<dbReference type="InterPro" id="IPR011698">
    <property type="entry name" value="GATase_3"/>
</dbReference>
<evidence type="ECO:0000256" key="1">
    <source>
        <dbReference type="ARBA" id="ARBA00001946"/>
    </source>
</evidence>
<comment type="cofactor">
    <cofactor evidence="1 9">
        <name>Mg(2+)</name>
        <dbReference type="ChEBI" id="CHEBI:18420"/>
    </cofactor>
</comment>
<dbReference type="PROSITE" id="PS51274">
    <property type="entry name" value="GATASE_COBBQ"/>
    <property type="match status" value="1"/>
</dbReference>